<dbReference type="Pfam" id="PF01636">
    <property type="entry name" value="APH"/>
    <property type="match status" value="1"/>
</dbReference>
<feature type="domain" description="Protein kinase" evidence="2">
    <location>
        <begin position="1"/>
        <end position="315"/>
    </location>
</feature>
<dbReference type="Proteomes" id="UP000284177">
    <property type="component" value="Unassembled WGS sequence"/>
</dbReference>
<dbReference type="EMBL" id="MCIB01000002">
    <property type="protein sequence ID" value="RKD34196.1"/>
    <property type="molecule type" value="Genomic_DNA"/>
</dbReference>
<dbReference type="InterPro" id="IPR002575">
    <property type="entry name" value="Aminoglycoside_PTrfase"/>
</dbReference>
<dbReference type="InterPro" id="IPR050249">
    <property type="entry name" value="Pseudomonas-type_ThrB"/>
</dbReference>
<dbReference type="Gene3D" id="3.30.200.20">
    <property type="entry name" value="Phosphorylase Kinase, domain 1"/>
    <property type="match status" value="1"/>
</dbReference>
<comment type="caution">
    <text evidence="3">The sequence shown here is derived from an EMBL/GenBank/DDBJ whole genome shotgun (WGS) entry which is preliminary data.</text>
</comment>
<dbReference type="SUPFAM" id="SSF56112">
    <property type="entry name" value="Protein kinase-like (PK-like)"/>
    <property type="match status" value="1"/>
</dbReference>
<dbReference type="PANTHER" id="PTHR21064">
    <property type="entry name" value="AMINOGLYCOSIDE PHOSPHOTRANSFERASE DOMAIN-CONTAINING PROTEIN-RELATED"/>
    <property type="match status" value="1"/>
</dbReference>
<dbReference type="GO" id="GO:0004672">
    <property type="term" value="F:protein kinase activity"/>
    <property type="evidence" value="ECO:0007669"/>
    <property type="project" value="InterPro"/>
</dbReference>
<protein>
    <recommendedName>
        <fullName evidence="2">Protein kinase domain-containing protein</fullName>
    </recommendedName>
</protein>
<reference evidence="3 4" key="1">
    <citation type="submission" date="2016-08" db="EMBL/GenBank/DDBJ databases">
        <title>Novel Firmicutes and Novel Genomes.</title>
        <authorList>
            <person name="Poppleton D.I."/>
            <person name="Gribaldo S."/>
        </authorList>
    </citation>
    <scope>NUCLEOTIDE SEQUENCE [LARGE SCALE GENOMIC DNA]</scope>
    <source>
        <strain evidence="3 4">CTT3</strain>
    </source>
</reference>
<name>A0A419T9Q6_9FIRM</name>
<comment type="similarity">
    <text evidence="1">Belongs to the pseudomonas-type ThrB family.</text>
</comment>
<organism evidence="3 4">
    <name type="scientific">Thermohalobacter berrensis</name>
    <dbReference type="NCBI Taxonomy" id="99594"/>
    <lineage>
        <taxon>Bacteria</taxon>
        <taxon>Bacillati</taxon>
        <taxon>Bacillota</taxon>
        <taxon>Tissierellia</taxon>
        <taxon>Tissierellales</taxon>
        <taxon>Thermohalobacteraceae</taxon>
        <taxon>Thermohalobacter</taxon>
    </lineage>
</organism>
<dbReference type="PROSITE" id="PS50011">
    <property type="entry name" value="PROTEIN_KINASE_DOM"/>
    <property type="match status" value="1"/>
</dbReference>
<dbReference type="AlphaFoldDB" id="A0A419T9Q6"/>
<accession>A0A419T9Q6</accession>
<evidence type="ECO:0000313" key="3">
    <source>
        <dbReference type="EMBL" id="RKD34196.1"/>
    </source>
</evidence>
<dbReference type="InterPro" id="IPR011009">
    <property type="entry name" value="Kinase-like_dom_sf"/>
</dbReference>
<dbReference type="GO" id="GO:0019202">
    <property type="term" value="F:amino acid kinase activity"/>
    <property type="evidence" value="ECO:0007669"/>
    <property type="project" value="TreeGrafter"/>
</dbReference>
<evidence type="ECO:0000256" key="1">
    <source>
        <dbReference type="ARBA" id="ARBA00038240"/>
    </source>
</evidence>
<dbReference type="OrthoDB" id="48950at2"/>
<dbReference type="InterPro" id="IPR000719">
    <property type="entry name" value="Prot_kinase_dom"/>
</dbReference>
<dbReference type="PANTHER" id="PTHR21064:SF6">
    <property type="entry name" value="AMINOGLYCOSIDE PHOSPHOTRANSFERASE DOMAIN-CONTAINING PROTEIN"/>
    <property type="match status" value="1"/>
</dbReference>
<keyword evidence="4" id="KW-1185">Reference proteome</keyword>
<proteinExistence type="inferred from homology"/>
<sequence>MNNKKFILENWNIDKNFKIEEVDSYSQEVSIIVTSTGEKFVLKGQKKIERIKKETTLLLDLKHQNLPVAAPIKNKKGGYYVEDDNLYYALYPFLDGESFSDHYSKDAIKKANLLGEIIGDLHNCLKNVNSSGYEKMNLVSNVLNWAKNVIENNQEYFDLKSVTKIINCFEENIAPLYDSLPKQLIHRDIHPGNILFTNGKLSGIVDFELAIVGPRVFDPCYCTTSMLVGDFEDSKKREKWIDLLLSLLEGYKSKVDITKEEIKSIIYILFAIQLIFMAFSCTTNNIDAAKCNERVLKWLYENRESIKKKLLVLYN</sequence>
<dbReference type="RefSeq" id="WP_120167215.1">
    <property type="nucleotide sequence ID" value="NZ_MCIB01000002.1"/>
</dbReference>
<dbReference type="Gene3D" id="3.90.1200.10">
    <property type="match status" value="1"/>
</dbReference>
<dbReference type="GO" id="GO:0005524">
    <property type="term" value="F:ATP binding"/>
    <property type="evidence" value="ECO:0007669"/>
    <property type="project" value="InterPro"/>
</dbReference>
<evidence type="ECO:0000259" key="2">
    <source>
        <dbReference type="PROSITE" id="PS50011"/>
    </source>
</evidence>
<evidence type="ECO:0000313" key="4">
    <source>
        <dbReference type="Proteomes" id="UP000284177"/>
    </source>
</evidence>
<gene>
    <name evidence="3" type="ORF">BET03_07860</name>
</gene>